<protein>
    <recommendedName>
        <fullName evidence="1">peptidylprolyl isomerase</fullName>
        <ecNumber evidence="1">5.2.1.8</ecNumber>
    </recommendedName>
</protein>
<proteinExistence type="predicted"/>
<evidence type="ECO:0000313" key="5">
    <source>
        <dbReference type="EMBL" id="MBS2096974.1"/>
    </source>
</evidence>
<dbReference type="PANTHER" id="PTHR45625:SF4">
    <property type="entry name" value="PEPTIDYLPROLYL ISOMERASE DOMAIN AND WD REPEAT-CONTAINING PROTEIN 1"/>
    <property type="match status" value="1"/>
</dbReference>
<dbReference type="InterPro" id="IPR044666">
    <property type="entry name" value="Cyclophilin_A-like"/>
</dbReference>
<accession>A0ABS5JQ15</accession>
<comment type="caution">
    <text evidence="5">The sequence shown here is derived from an EMBL/GenBank/DDBJ whole genome shotgun (WGS) entry which is preliminary data.</text>
</comment>
<dbReference type="InterPro" id="IPR029000">
    <property type="entry name" value="Cyclophilin-like_dom_sf"/>
</dbReference>
<keyword evidence="2" id="KW-0697">Rotamase</keyword>
<evidence type="ECO:0000256" key="2">
    <source>
        <dbReference type="ARBA" id="ARBA00023110"/>
    </source>
</evidence>
<evidence type="ECO:0000259" key="4">
    <source>
        <dbReference type="PROSITE" id="PS50072"/>
    </source>
</evidence>
<dbReference type="EC" id="5.2.1.8" evidence="1"/>
<dbReference type="Gene3D" id="2.40.100.10">
    <property type="entry name" value="Cyclophilin-like"/>
    <property type="match status" value="2"/>
</dbReference>
<dbReference type="Pfam" id="PF00160">
    <property type="entry name" value="Pro_isomerase"/>
    <property type="match status" value="1"/>
</dbReference>
<evidence type="ECO:0000256" key="3">
    <source>
        <dbReference type="ARBA" id="ARBA00023235"/>
    </source>
</evidence>
<dbReference type="GO" id="GO:0016853">
    <property type="term" value="F:isomerase activity"/>
    <property type="evidence" value="ECO:0007669"/>
    <property type="project" value="UniProtKB-KW"/>
</dbReference>
<reference evidence="5 6" key="1">
    <citation type="journal article" date="2015" name="Int. J. Syst. Evol. Microbiol.">
        <title>Carboxylicivirga linearis sp. nov., isolated from a sea cucumber culture pond.</title>
        <authorList>
            <person name="Wang F.Q."/>
            <person name="Zhou Y.X."/>
            <person name="Lin X.Z."/>
            <person name="Chen G.J."/>
            <person name="Du Z.J."/>
        </authorList>
    </citation>
    <scope>NUCLEOTIDE SEQUENCE [LARGE SCALE GENOMIC DNA]</scope>
    <source>
        <strain evidence="5 6">FB218</strain>
    </source>
</reference>
<sequence>MNNPLGRKYLAILLVLLLGGINILSQEPVFYVTISTNMGNMKVKLYNETPNHRDNFLKLAGEKHFDGTLFYRVVKGFVIQGGSSDSRNAAPGRAIGYGKAINIDSEFDDECFHKKGAICAPRQPEDVNHFKMSDISQFYIVQGRKYTNEELDLIEKATNNPIKIELKKQFYVPHKEELARLKTEDPKAFNKLLREIKDKIAFHYSISNKKEFTEEQRQAYTTIGGTPELDGEYTVFGEVVEGLDVIRKIAAMDVDKANRPYTDVKIKVTVEKL</sequence>
<feature type="domain" description="PPIase cyclophilin-type" evidence="4">
    <location>
        <begin position="35"/>
        <end position="266"/>
    </location>
</feature>
<gene>
    <name evidence="5" type="ORF">KEM10_01710</name>
</gene>
<keyword evidence="6" id="KW-1185">Reference proteome</keyword>
<dbReference type="Proteomes" id="UP000708576">
    <property type="component" value="Unassembled WGS sequence"/>
</dbReference>
<dbReference type="EMBL" id="JAGUCO010000001">
    <property type="protein sequence ID" value="MBS2096974.1"/>
    <property type="molecule type" value="Genomic_DNA"/>
</dbReference>
<evidence type="ECO:0000313" key="6">
    <source>
        <dbReference type="Proteomes" id="UP000708576"/>
    </source>
</evidence>
<dbReference type="PROSITE" id="PS50072">
    <property type="entry name" value="CSA_PPIASE_2"/>
    <property type="match status" value="1"/>
</dbReference>
<name>A0ABS5JQ15_9BACT</name>
<dbReference type="InterPro" id="IPR002130">
    <property type="entry name" value="Cyclophilin-type_PPIase_dom"/>
</dbReference>
<keyword evidence="3 5" id="KW-0413">Isomerase</keyword>
<dbReference type="RefSeq" id="WP_212212656.1">
    <property type="nucleotide sequence ID" value="NZ_JAGUCO010000001.1"/>
</dbReference>
<evidence type="ECO:0000256" key="1">
    <source>
        <dbReference type="ARBA" id="ARBA00013194"/>
    </source>
</evidence>
<dbReference type="PANTHER" id="PTHR45625">
    <property type="entry name" value="PEPTIDYL-PROLYL CIS-TRANS ISOMERASE-RELATED"/>
    <property type="match status" value="1"/>
</dbReference>
<dbReference type="CDD" id="cd00317">
    <property type="entry name" value="cyclophilin"/>
    <property type="match status" value="1"/>
</dbReference>
<dbReference type="SUPFAM" id="SSF50891">
    <property type="entry name" value="Cyclophilin-like"/>
    <property type="match status" value="1"/>
</dbReference>
<organism evidence="5 6">
    <name type="scientific">Carboxylicivirga linearis</name>
    <dbReference type="NCBI Taxonomy" id="1628157"/>
    <lineage>
        <taxon>Bacteria</taxon>
        <taxon>Pseudomonadati</taxon>
        <taxon>Bacteroidota</taxon>
        <taxon>Bacteroidia</taxon>
        <taxon>Marinilabiliales</taxon>
        <taxon>Marinilabiliaceae</taxon>
        <taxon>Carboxylicivirga</taxon>
    </lineage>
</organism>